<evidence type="ECO:0000259" key="10">
    <source>
        <dbReference type="Pfam" id="PF02355"/>
    </source>
</evidence>
<dbReference type="InterPro" id="IPR005665">
    <property type="entry name" value="SecF_bac"/>
</dbReference>
<dbReference type="InterPro" id="IPR048634">
    <property type="entry name" value="SecD_SecF_C"/>
</dbReference>
<feature type="transmembrane region" description="Helical" evidence="9">
    <location>
        <begin position="12"/>
        <end position="31"/>
    </location>
</feature>
<evidence type="ECO:0000256" key="3">
    <source>
        <dbReference type="ARBA" id="ARBA00022475"/>
    </source>
</evidence>
<comment type="function">
    <text evidence="9">Part of the Sec protein translocase complex. Interacts with the SecYEG preprotein conducting channel. SecDF uses the proton motive force (PMF) to complete protein translocation after the ATP-dependent function of SecA.</text>
</comment>
<dbReference type="Proteomes" id="UP000034793">
    <property type="component" value="Unassembled WGS sequence"/>
</dbReference>
<dbReference type="NCBIfam" id="TIGR00966">
    <property type="entry name" value="transloc_SecF"/>
    <property type="match status" value="1"/>
</dbReference>
<feature type="transmembrane region" description="Helical" evidence="9">
    <location>
        <begin position="231"/>
        <end position="248"/>
    </location>
</feature>
<comment type="subcellular location">
    <subcellularLocation>
        <location evidence="1 9">Cell membrane</location>
        <topology evidence="1 9">Multi-pass membrane protein</topology>
    </subcellularLocation>
</comment>
<dbReference type="GO" id="GO:0043952">
    <property type="term" value="P:protein transport by the Sec complex"/>
    <property type="evidence" value="ECO:0007669"/>
    <property type="project" value="UniProtKB-UniRule"/>
</dbReference>
<evidence type="ECO:0000313" key="11">
    <source>
        <dbReference type="EMBL" id="KKR30595.1"/>
    </source>
</evidence>
<keyword evidence="3 9" id="KW-1003">Cell membrane</keyword>
<dbReference type="PANTHER" id="PTHR30081">
    <property type="entry name" value="PROTEIN-EXPORT MEMBRANE PROTEIN SEC"/>
    <property type="match status" value="1"/>
</dbReference>
<evidence type="ECO:0000313" key="12">
    <source>
        <dbReference type="Proteomes" id="UP000034793"/>
    </source>
</evidence>
<evidence type="ECO:0000256" key="6">
    <source>
        <dbReference type="ARBA" id="ARBA00022989"/>
    </source>
</evidence>
<dbReference type="PANTHER" id="PTHR30081:SF8">
    <property type="entry name" value="PROTEIN TRANSLOCASE SUBUNIT SECF"/>
    <property type="match status" value="1"/>
</dbReference>
<dbReference type="Pfam" id="PF02355">
    <property type="entry name" value="SecD_SecF_C"/>
    <property type="match status" value="1"/>
</dbReference>
<keyword evidence="7 9" id="KW-0811">Translocation</keyword>
<dbReference type="PRINTS" id="PR01755">
    <property type="entry name" value="SECFTRNLCASE"/>
</dbReference>
<sequence length="292" mass="32852">MIDWMKYRKIYFVISIILIVIGVYSLVSWGFNLGVDFKGGTIAEYKFQESLSTEEVSKSLENEGIEVSSVQTTGEKQYIFRLSPLNPEEKDKFKSVLEGSGKTFEELRFETVGPSIGPELVKKTIYAITIAAVVILLWVAYQFKSIMFGASAILAMFHDTFNLVGLFAILGHFWGAEVDFLFVTAVLTTLSFSVHDTIVVYDRIRESQKRFGVNLYDLANKSITETMVRSLNNSFTITFMLVALILLGGSTIRWFAVALFIGTVLGTYSSPFVAVPLLVTWDNLSKRLKFKK</sequence>
<feature type="transmembrane region" description="Helical" evidence="9">
    <location>
        <begin position="124"/>
        <end position="141"/>
    </location>
</feature>
<evidence type="ECO:0000256" key="9">
    <source>
        <dbReference type="HAMAP-Rule" id="MF_01464"/>
    </source>
</evidence>
<dbReference type="InterPro" id="IPR022645">
    <property type="entry name" value="SecD/SecF_bac"/>
</dbReference>
<dbReference type="HAMAP" id="MF_01464_B">
    <property type="entry name" value="SecF_B"/>
    <property type="match status" value="1"/>
</dbReference>
<evidence type="ECO:0000256" key="5">
    <source>
        <dbReference type="ARBA" id="ARBA00022927"/>
    </source>
</evidence>
<dbReference type="GO" id="GO:0006605">
    <property type="term" value="P:protein targeting"/>
    <property type="evidence" value="ECO:0007669"/>
    <property type="project" value="UniProtKB-UniRule"/>
</dbReference>
<evidence type="ECO:0000256" key="7">
    <source>
        <dbReference type="ARBA" id="ARBA00023010"/>
    </source>
</evidence>
<comment type="similarity">
    <text evidence="9">Belongs to the SecD/SecF family. SecF subfamily.</text>
</comment>
<comment type="caution">
    <text evidence="11">The sequence shown here is derived from an EMBL/GenBank/DDBJ whole genome shotgun (WGS) entry which is preliminary data.</text>
</comment>
<dbReference type="Gene3D" id="1.20.1640.10">
    <property type="entry name" value="Multidrug efflux transporter AcrB transmembrane domain"/>
    <property type="match status" value="1"/>
</dbReference>
<dbReference type="AlphaFoldDB" id="A0A0G0S794"/>
<dbReference type="GO" id="GO:0005886">
    <property type="term" value="C:plasma membrane"/>
    <property type="evidence" value="ECO:0007669"/>
    <property type="project" value="UniProtKB-SubCell"/>
</dbReference>
<keyword evidence="2 9" id="KW-0813">Transport</keyword>
<reference evidence="11 12" key="1">
    <citation type="journal article" date="2015" name="Nature">
        <title>rRNA introns, odd ribosomes, and small enigmatic genomes across a large radiation of phyla.</title>
        <authorList>
            <person name="Brown C.T."/>
            <person name="Hug L.A."/>
            <person name="Thomas B.C."/>
            <person name="Sharon I."/>
            <person name="Castelle C.J."/>
            <person name="Singh A."/>
            <person name="Wilkins M.J."/>
            <person name="Williams K.H."/>
            <person name="Banfield J.F."/>
        </authorList>
    </citation>
    <scope>NUCLEOTIDE SEQUENCE [LARGE SCALE GENOMIC DNA]</scope>
</reference>
<feature type="transmembrane region" description="Helical" evidence="9">
    <location>
        <begin position="153"/>
        <end position="174"/>
    </location>
</feature>
<dbReference type="GO" id="GO:0065002">
    <property type="term" value="P:intracellular protein transmembrane transport"/>
    <property type="evidence" value="ECO:0007669"/>
    <property type="project" value="UniProtKB-UniRule"/>
</dbReference>
<gene>
    <name evidence="9" type="primary">secF</name>
    <name evidence="11" type="ORF">UT61_C0004G0022</name>
</gene>
<feature type="domain" description="Protein export membrane protein SecD/SecF C-terminal" evidence="10">
    <location>
        <begin position="93"/>
        <end position="282"/>
    </location>
</feature>
<keyword evidence="4 9" id="KW-0812">Transmembrane</keyword>
<dbReference type="EMBL" id="LBXL01000004">
    <property type="protein sequence ID" value="KKR30595.1"/>
    <property type="molecule type" value="Genomic_DNA"/>
</dbReference>
<keyword evidence="8 9" id="KW-0472">Membrane</keyword>
<dbReference type="InterPro" id="IPR022813">
    <property type="entry name" value="SecD/SecF_arch_bac"/>
</dbReference>
<name>A0A0G0S794_9BACT</name>
<evidence type="ECO:0000256" key="4">
    <source>
        <dbReference type="ARBA" id="ARBA00022692"/>
    </source>
</evidence>
<evidence type="ECO:0000256" key="8">
    <source>
        <dbReference type="ARBA" id="ARBA00023136"/>
    </source>
</evidence>
<feature type="transmembrane region" description="Helical" evidence="9">
    <location>
        <begin position="180"/>
        <end position="201"/>
    </location>
</feature>
<keyword evidence="5 9" id="KW-0653">Protein transport</keyword>
<feature type="transmembrane region" description="Helical" evidence="9">
    <location>
        <begin position="254"/>
        <end position="281"/>
    </location>
</feature>
<dbReference type="PATRIC" id="fig|1618552.3.peg.145"/>
<accession>A0A0G0S794</accession>
<keyword evidence="6 9" id="KW-1133">Transmembrane helix</keyword>
<dbReference type="InterPro" id="IPR022646">
    <property type="entry name" value="SecD/SecF_CS"/>
</dbReference>
<evidence type="ECO:0000256" key="1">
    <source>
        <dbReference type="ARBA" id="ARBA00004651"/>
    </source>
</evidence>
<organism evidence="11 12">
    <name type="scientific">Candidatus Woesebacteria bacterium GW2011_GWA1_39_8</name>
    <dbReference type="NCBI Taxonomy" id="1618552"/>
    <lineage>
        <taxon>Bacteria</taxon>
        <taxon>Candidatus Woeseibacteriota</taxon>
    </lineage>
</organism>
<comment type="subunit">
    <text evidence="9">Forms a complex with SecD. Part of the essential Sec protein translocation apparatus which comprises SecA, SecYEG and auxiliary proteins SecDF. Other proteins may also be involved.</text>
</comment>
<protein>
    <recommendedName>
        <fullName evidence="9">Protein-export membrane protein SecF</fullName>
    </recommendedName>
</protein>
<dbReference type="Pfam" id="PF07549">
    <property type="entry name" value="Sec_GG"/>
    <property type="match status" value="1"/>
</dbReference>
<dbReference type="SUPFAM" id="SSF82866">
    <property type="entry name" value="Multidrug efflux transporter AcrB transmembrane domain"/>
    <property type="match status" value="1"/>
</dbReference>
<dbReference type="GO" id="GO:0015450">
    <property type="term" value="F:protein-transporting ATPase activity"/>
    <property type="evidence" value="ECO:0007669"/>
    <property type="project" value="InterPro"/>
</dbReference>
<proteinExistence type="inferred from homology"/>
<evidence type="ECO:0000256" key="2">
    <source>
        <dbReference type="ARBA" id="ARBA00022448"/>
    </source>
</evidence>